<dbReference type="EMBL" id="WELI01000011">
    <property type="protein sequence ID" value="KAB7727342.1"/>
    <property type="molecule type" value="Genomic_DNA"/>
</dbReference>
<protein>
    <submittedName>
        <fullName evidence="5">NAD(P)/FAD-dependent oxidoreductase</fullName>
    </submittedName>
</protein>
<dbReference type="GO" id="GO:0016491">
    <property type="term" value="F:oxidoreductase activity"/>
    <property type="evidence" value="ECO:0007669"/>
    <property type="project" value="UniProtKB-KW"/>
</dbReference>
<evidence type="ECO:0000313" key="5">
    <source>
        <dbReference type="EMBL" id="KAB7727342.1"/>
    </source>
</evidence>
<dbReference type="AlphaFoldDB" id="A0A7J5TW28"/>
<proteinExistence type="predicted"/>
<evidence type="ECO:0000256" key="1">
    <source>
        <dbReference type="ARBA" id="ARBA00022630"/>
    </source>
</evidence>
<comment type="caution">
    <text evidence="5">The sequence shown here is derived from an EMBL/GenBank/DDBJ whole genome shotgun (WGS) entry which is preliminary data.</text>
</comment>
<dbReference type="PRINTS" id="PR00368">
    <property type="entry name" value="FADPNR"/>
</dbReference>
<evidence type="ECO:0000313" key="6">
    <source>
        <dbReference type="Proteomes" id="UP000488299"/>
    </source>
</evidence>
<dbReference type="PANTHER" id="PTHR48105">
    <property type="entry name" value="THIOREDOXIN REDUCTASE 1-RELATED-RELATED"/>
    <property type="match status" value="1"/>
</dbReference>
<accession>A0A7J5TW28</accession>
<dbReference type="Pfam" id="PF07992">
    <property type="entry name" value="Pyr_redox_2"/>
    <property type="match status" value="1"/>
</dbReference>
<dbReference type="InterPro" id="IPR050097">
    <property type="entry name" value="Ferredoxin-NADP_redctase_2"/>
</dbReference>
<dbReference type="RefSeq" id="WP_152126418.1">
    <property type="nucleotide sequence ID" value="NZ_WELI01000011.1"/>
</dbReference>
<evidence type="ECO:0000259" key="4">
    <source>
        <dbReference type="Pfam" id="PF07992"/>
    </source>
</evidence>
<keyword evidence="3" id="KW-1133">Transmembrane helix</keyword>
<dbReference type="InterPro" id="IPR023753">
    <property type="entry name" value="FAD/NAD-binding_dom"/>
</dbReference>
<evidence type="ECO:0000256" key="3">
    <source>
        <dbReference type="SAM" id="Phobius"/>
    </source>
</evidence>
<feature type="domain" description="FAD/NAD(P)-binding" evidence="4">
    <location>
        <begin position="7"/>
        <end position="291"/>
    </location>
</feature>
<dbReference type="PRINTS" id="PR00469">
    <property type="entry name" value="PNDRDTASEII"/>
</dbReference>
<gene>
    <name evidence="5" type="ORF">F5984_22215</name>
</gene>
<keyword evidence="3" id="KW-0472">Membrane</keyword>
<dbReference type="SUPFAM" id="SSF51905">
    <property type="entry name" value="FAD/NAD(P)-binding domain"/>
    <property type="match status" value="1"/>
</dbReference>
<keyword evidence="3" id="KW-0812">Transmembrane</keyword>
<feature type="transmembrane region" description="Helical" evidence="3">
    <location>
        <begin position="6"/>
        <end position="25"/>
    </location>
</feature>
<dbReference type="Proteomes" id="UP000488299">
    <property type="component" value="Unassembled WGS sequence"/>
</dbReference>
<sequence>MTTNKIYDVIIIGGSCAGLSAALVLGRSLREVLVIDAGRPCNRQTPHSHGFLTRDGESPTQLLAIAREQLTHYPNVTLRTGLVVKAEKQTEGFRVTTQPEATDAGEDFSARRLLLATGVFDIMPDLPGFAECWGRSVLHCPYCHGYEVHGQPLGVLANGEVGYEMATLIQHWAGHLTLFTNGPSTLTDTQKNVLGQLHIPIVETPIKAIAHQAGMLTHLLLADDSTKPLSAVFSRVPFRQHTNIAEQLGCELQENGLIKVGEVGDTSVPGVFAAGDTKTLYRQVTQAVAGGAKTGAWINRELLTASLQERIF</sequence>
<keyword evidence="2" id="KW-0560">Oxidoreductase</keyword>
<reference evidence="5 6" key="1">
    <citation type="submission" date="2019-10" db="EMBL/GenBank/DDBJ databases">
        <title>Rudanella paleaurantiibacter sp. nov., isolated from sludge.</title>
        <authorList>
            <person name="Xu S.Q."/>
        </authorList>
    </citation>
    <scope>NUCLEOTIDE SEQUENCE [LARGE SCALE GENOMIC DNA]</scope>
    <source>
        <strain evidence="5 6">HX-22-17</strain>
    </source>
</reference>
<keyword evidence="6" id="KW-1185">Reference proteome</keyword>
<evidence type="ECO:0000256" key="2">
    <source>
        <dbReference type="ARBA" id="ARBA00023002"/>
    </source>
</evidence>
<dbReference type="Gene3D" id="3.50.50.60">
    <property type="entry name" value="FAD/NAD(P)-binding domain"/>
    <property type="match status" value="2"/>
</dbReference>
<keyword evidence="1" id="KW-0285">Flavoprotein</keyword>
<organism evidence="5 6">
    <name type="scientific">Rudanella paleaurantiibacter</name>
    <dbReference type="NCBI Taxonomy" id="2614655"/>
    <lineage>
        <taxon>Bacteria</taxon>
        <taxon>Pseudomonadati</taxon>
        <taxon>Bacteroidota</taxon>
        <taxon>Cytophagia</taxon>
        <taxon>Cytophagales</taxon>
        <taxon>Cytophagaceae</taxon>
        <taxon>Rudanella</taxon>
    </lineage>
</organism>
<name>A0A7J5TW28_9BACT</name>
<dbReference type="InterPro" id="IPR036188">
    <property type="entry name" value="FAD/NAD-bd_sf"/>
</dbReference>